<dbReference type="Gene3D" id="3.30.420.40">
    <property type="match status" value="3"/>
</dbReference>
<dbReference type="Proteomes" id="UP001459277">
    <property type="component" value="Unassembled WGS sequence"/>
</dbReference>
<comment type="similarity">
    <text evidence="1">Belongs to the eukaryotic-type N-acetylglucosamine kinase family.</text>
</comment>
<evidence type="ECO:0000259" key="5">
    <source>
        <dbReference type="Pfam" id="PF01869"/>
    </source>
</evidence>
<dbReference type="PANTHER" id="PTHR43190">
    <property type="entry name" value="N-ACETYL-D-GLUCOSAMINE KINASE"/>
    <property type="match status" value="1"/>
</dbReference>
<evidence type="ECO:0000256" key="3">
    <source>
        <dbReference type="ARBA" id="ARBA00014974"/>
    </source>
</evidence>
<evidence type="ECO:0000256" key="1">
    <source>
        <dbReference type="ARBA" id="ARBA00006198"/>
    </source>
</evidence>
<sequence>MKKRNRNGEIWEFETEGIESESKVVLGLDGGTTSTVCVCIPFSNSVEPLALPIPVLSRAIAGCSNHNSVGEDAARETMPRKFSIDYVLSRYGTYKFGAIASALCPSDMPRVQAWELVSPTFGVRHQPPLSNLVQMGALGTGYDLFMFSLGSSQCNRCIVGENDAVAALASGTMGKLHGCVLIAGTGTIAYGFTEDGREARAAGAGPILGDWGRWTYADPSWACIAALVPVVVSCAEAGDEVANKFLLDSVQELTSSVKAVIERLGLCGEVIPSSKSNMIPIFEWWRLQTEALTGYDTNLM</sequence>
<feature type="domain" description="ATPase BadF/BadG/BcrA/BcrD type" evidence="5">
    <location>
        <begin position="26"/>
        <end position="214"/>
    </location>
</feature>
<name>A0AAW2DDR4_9ROSI</name>
<protein>
    <recommendedName>
        <fullName evidence="3">N-acetyl-D-glucosamine kinase</fullName>
        <ecNumber evidence="2">2.7.1.59</ecNumber>
    </recommendedName>
    <alternativeName>
        <fullName evidence="4">GlcNAc kinase</fullName>
    </alternativeName>
</protein>
<gene>
    <name evidence="6" type="ORF">SO802_010049</name>
</gene>
<dbReference type="InterPro" id="IPR043129">
    <property type="entry name" value="ATPase_NBD"/>
</dbReference>
<accession>A0AAW2DDR4</accession>
<evidence type="ECO:0000313" key="7">
    <source>
        <dbReference type="Proteomes" id="UP001459277"/>
    </source>
</evidence>
<dbReference type="InterPro" id="IPR052519">
    <property type="entry name" value="Euk-type_GlcNAc_Kinase"/>
</dbReference>
<comment type="caution">
    <text evidence="6">The sequence shown here is derived from an EMBL/GenBank/DDBJ whole genome shotgun (WGS) entry which is preliminary data.</text>
</comment>
<dbReference type="EMBL" id="JAZDWU010000003">
    <property type="protein sequence ID" value="KAL0008547.1"/>
    <property type="molecule type" value="Genomic_DNA"/>
</dbReference>
<evidence type="ECO:0000256" key="4">
    <source>
        <dbReference type="ARBA" id="ARBA00031123"/>
    </source>
</evidence>
<proteinExistence type="inferred from homology"/>
<organism evidence="6 7">
    <name type="scientific">Lithocarpus litseifolius</name>
    <dbReference type="NCBI Taxonomy" id="425828"/>
    <lineage>
        <taxon>Eukaryota</taxon>
        <taxon>Viridiplantae</taxon>
        <taxon>Streptophyta</taxon>
        <taxon>Embryophyta</taxon>
        <taxon>Tracheophyta</taxon>
        <taxon>Spermatophyta</taxon>
        <taxon>Magnoliopsida</taxon>
        <taxon>eudicotyledons</taxon>
        <taxon>Gunneridae</taxon>
        <taxon>Pentapetalae</taxon>
        <taxon>rosids</taxon>
        <taxon>fabids</taxon>
        <taxon>Fagales</taxon>
        <taxon>Fagaceae</taxon>
        <taxon>Lithocarpus</taxon>
    </lineage>
</organism>
<dbReference type="EC" id="2.7.1.59" evidence="2"/>
<dbReference type="AlphaFoldDB" id="A0AAW2DDR4"/>
<dbReference type="InterPro" id="IPR002731">
    <property type="entry name" value="ATPase_BadF"/>
</dbReference>
<dbReference type="Pfam" id="PF01869">
    <property type="entry name" value="BcrAD_BadFG"/>
    <property type="match status" value="1"/>
</dbReference>
<evidence type="ECO:0000256" key="2">
    <source>
        <dbReference type="ARBA" id="ARBA00012122"/>
    </source>
</evidence>
<dbReference type="GO" id="GO:0045127">
    <property type="term" value="F:N-acetylglucosamine kinase activity"/>
    <property type="evidence" value="ECO:0007669"/>
    <property type="project" value="UniProtKB-EC"/>
</dbReference>
<keyword evidence="7" id="KW-1185">Reference proteome</keyword>
<dbReference type="SUPFAM" id="SSF53067">
    <property type="entry name" value="Actin-like ATPase domain"/>
    <property type="match status" value="1"/>
</dbReference>
<reference evidence="6 7" key="1">
    <citation type="submission" date="2024-01" db="EMBL/GenBank/DDBJ databases">
        <title>A telomere-to-telomere, gap-free genome of sweet tea (Lithocarpus litseifolius).</title>
        <authorList>
            <person name="Zhou J."/>
        </authorList>
    </citation>
    <scope>NUCLEOTIDE SEQUENCE [LARGE SCALE GENOMIC DNA]</scope>
    <source>
        <strain evidence="6">Zhou-2022a</strain>
        <tissue evidence="6">Leaf</tissue>
    </source>
</reference>
<evidence type="ECO:0000313" key="6">
    <source>
        <dbReference type="EMBL" id="KAL0008547.1"/>
    </source>
</evidence>
<dbReference type="PANTHER" id="PTHR43190:SF3">
    <property type="entry name" value="N-ACETYL-D-GLUCOSAMINE KINASE"/>
    <property type="match status" value="1"/>
</dbReference>